<evidence type="ECO:0008006" key="4">
    <source>
        <dbReference type="Google" id="ProtNLM"/>
    </source>
</evidence>
<gene>
    <name evidence="2" type="ORF">GT409_05535</name>
</gene>
<name>A0A6P1M505_9BACT</name>
<keyword evidence="3" id="KW-1185">Reference proteome</keyword>
<feature type="signal peptide" evidence="1">
    <location>
        <begin position="1"/>
        <end position="24"/>
    </location>
</feature>
<keyword evidence="1" id="KW-0732">Signal</keyword>
<dbReference type="InterPro" id="IPR011990">
    <property type="entry name" value="TPR-like_helical_dom_sf"/>
</dbReference>
<dbReference type="RefSeq" id="WP_160627733.1">
    <property type="nucleotide sequence ID" value="NZ_CP047593.1"/>
</dbReference>
<protein>
    <recommendedName>
        <fullName evidence="4">Tetratricopeptide repeat protein</fullName>
    </recommendedName>
</protein>
<organism evidence="2 3">
    <name type="scientific">Tichowtungia aerotolerans</name>
    <dbReference type="NCBI Taxonomy" id="2697043"/>
    <lineage>
        <taxon>Bacteria</taxon>
        <taxon>Pseudomonadati</taxon>
        <taxon>Kiritimatiellota</taxon>
        <taxon>Tichowtungiia</taxon>
        <taxon>Tichowtungiales</taxon>
        <taxon>Tichowtungiaceae</taxon>
        <taxon>Tichowtungia</taxon>
    </lineage>
</organism>
<dbReference type="Proteomes" id="UP000464954">
    <property type="component" value="Chromosome"/>
</dbReference>
<sequence length="262" mass="29465">MNNPYKSALSAVKILLVFAGIAQAEPFVINSAGSKVVGSAIQSAPDGTILLTTLNGQTLTFRKGCYRRAYADKPKEIFQVEKLVKEKNLIAVAELLRRVKEEYQFLGWDQRASLMLARVYLPMKQFEDSAREYEALFVVQPQLKENLKERSNYMQALLGSERIDEVAKMIDEDIASGSREAAARAQVVRGDMKMKSGQTEEALLDYLRTAILFKAQEDVLPEATYKTAVALKKMNDPCAEEYFQKVINEFPGSEYAELAKEK</sequence>
<evidence type="ECO:0000313" key="3">
    <source>
        <dbReference type="Proteomes" id="UP000464954"/>
    </source>
</evidence>
<reference evidence="2 3" key="1">
    <citation type="submission" date="2020-01" db="EMBL/GenBank/DDBJ databases">
        <title>Ponticoccus aerotolerans gen. nov., sp. nov., an anaerobic bacterium and proposal of Ponticoccusceae fam. nov., Ponticoccusles ord. nov. and Ponticoccuse classis nov. in the phylum Kiritimatiellaeota.</title>
        <authorList>
            <person name="Zhou L.Y."/>
            <person name="Du Z.J."/>
        </authorList>
    </citation>
    <scope>NUCLEOTIDE SEQUENCE [LARGE SCALE GENOMIC DNA]</scope>
    <source>
        <strain evidence="2 3">S-5007</strain>
    </source>
</reference>
<dbReference type="SUPFAM" id="SSF48452">
    <property type="entry name" value="TPR-like"/>
    <property type="match status" value="1"/>
</dbReference>
<evidence type="ECO:0000313" key="2">
    <source>
        <dbReference type="EMBL" id="QHI68931.1"/>
    </source>
</evidence>
<proteinExistence type="predicted"/>
<feature type="chain" id="PRO_5026846550" description="Tetratricopeptide repeat protein" evidence="1">
    <location>
        <begin position="25"/>
        <end position="262"/>
    </location>
</feature>
<dbReference type="EMBL" id="CP047593">
    <property type="protein sequence ID" value="QHI68931.1"/>
    <property type="molecule type" value="Genomic_DNA"/>
</dbReference>
<evidence type="ECO:0000256" key="1">
    <source>
        <dbReference type="SAM" id="SignalP"/>
    </source>
</evidence>
<dbReference type="AlphaFoldDB" id="A0A6P1M505"/>
<dbReference type="KEGG" id="taer:GT409_05535"/>
<accession>A0A6P1M505</accession>
<dbReference type="Gene3D" id="1.25.40.10">
    <property type="entry name" value="Tetratricopeptide repeat domain"/>
    <property type="match status" value="1"/>
</dbReference>